<keyword evidence="9" id="KW-1185">Reference proteome</keyword>
<dbReference type="EC" id="2.3.1.-" evidence="4"/>
<dbReference type="PIRSF" id="PIRSF036417">
    <property type="entry name" value="3-ktacl-CoA_syn"/>
    <property type="match status" value="1"/>
</dbReference>
<organism evidence="8 9">
    <name type="scientific">Canna indica</name>
    <name type="common">Indian-shot</name>
    <dbReference type="NCBI Taxonomy" id="4628"/>
    <lineage>
        <taxon>Eukaryota</taxon>
        <taxon>Viridiplantae</taxon>
        <taxon>Streptophyta</taxon>
        <taxon>Embryophyta</taxon>
        <taxon>Tracheophyta</taxon>
        <taxon>Spermatophyta</taxon>
        <taxon>Magnoliopsida</taxon>
        <taxon>Liliopsida</taxon>
        <taxon>Zingiberales</taxon>
        <taxon>Cannaceae</taxon>
        <taxon>Canna</taxon>
    </lineage>
</organism>
<feature type="active site" evidence="5">
    <location>
        <position position="369"/>
    </location>
</feature>
<dbReference type="AlphaFoldDB" id="A0AAQ3KHY5"/>
<evidence type="ECO:0000256" key="3">
    <source>
        <dbReference type="ARBA" id="ARBA00023315"/>
    </source>
</evidence>
<evidence type="ECO:0000256" key="4">
    <source>
        <dbReference type="PIRNR" id="PIRNR036417"/>
    </source>
</evidence>
<feature type="active site" evidence="5">
    <location>
        <position position="169"/>
    </location>
</feature>
<dbReference type="InterPro" id="IPR016039">
    <property type="entry name" value="Thiolase-like"/>
</dbReference>
<dbReference type="InterPro" id="IPR012392">
    <property type="entry name" value="3-ktacl-CoA_syn"/>
</dbReference>
<dbReference type="PANTHER" id="PTHR31561">
    <property type="entry name" value="3-KETOACYL-COA SYNTHASE"/>
    <property type="match status" value="1"/>
</dbReference>
<evidence type="ECO:0000313" key="8">
    <source>
        <dbReference type="EMBL" id="WOL05756.1"/>
    </source>
</evidence>
<dbReference type="SUPFAM" id="SSF53901">
    <property type="entry name" value="Thiolase-like"/>
    <property type="match status" value="1"/>
</dbReference>
<evidence type="ECO:0000259" key="7">
    <source>
        <dbReference type="Pfam" id="PF08541"/>
    </source>
</evidence>
<gene>
    <name evidence="8" type="ORF">Cni_G14487</name>
</gene>
<dbReference type="GO" id="GO:0006633">
    <property type="term" value="P:fatty acid biosynthetic process"/>
    <property type="evidence" value="ECO:0007669"/>
    <property type="project" value="InterPro"/>
</dbReference>
<keyword evidence="2 4" id="KW-0808">Transferase</keyword>
<sequence>MEFLLLSTILLSLYCVFIVLKLFRRARNQECYLIDYACFMPSDDRKLSTDLCAEIIQRNKSLGLDEYKFLIKVGLSSGIGEDTYGPRNIITGGESSPLHCTDGIIEMDECFHATLDALFRQTSFSPTDIDVLVVNVSMFAPSPSLSARIVNRYKMREDVVTYNLAGMGCSASLIAIDLVRNLFRCREKTLALVMTSESIALNWYAGKQRSMMLGNCLFRSGGCAFLLTNDPKLRSRAKMRLKHVVRTHIGASDEAYNCAVQAEDEDGMQGFYLSKDLPKAAARAFFKNLRELAPQVLPATELFRYAVSNLLWRRKDQPKDSSGVRFKTGVDHFCLHTGGMAVINGVGRSLGLAEHDLEPARMTLHRFGNTSASSVWYVVGYMEAKRRLKKGERLLMVTFGAGFKCNSCLWEVVRDLEDKGVWEHCIDEYPPKTLINPIIMEKYGWVMDLKDLSSVYGMPTDEDEQPGTGTQN</sequence>
<dbReference type="InterPro" id="IPR013601">
    <property type="entry name" value="FAE1_typ3_polyketide_synth"/>
</dbReference>
<evidence type="ECO:0000256" key="5">
    <source>
        <dbReference type="PIRSR" id="PIRSR036417-1"/>
    </source>
</evidence>
<feature type="active site" evidence="5">
    <location>
        <position position="365"/>
    </location>
</feature>
<feature type="domain" description="FAE" evidence="6">
    <location>
        <begin position="25"/>
        <end position="313"/>
    </location>
</feature>
<feature type="domain" description="Beta-ketoacyl-[acyl-carrier-protein] synthase III C-terminal" evidence="7">
    <location>
        <begin position="330"/>
        <end position="411"/>
    </location>
</feature>
<dbReference type="GO" id="GO:0016747">
    <property type="term" value="F:acyltransferase activity, transferring groups other than amino-acyl groups"/>
    <property type="evidence" value="ECO:0007669"/>
    <property type="project" value="InterPro"/>
</dbReference>
<feature type="active site" evidence="5">
    <location>
        <position position="332"/>
    </location>
</feature>
<name>A0AAQ3KHY5_9LILI</name>
<dbReference type="EMBL" id="CP136893">
    <property type="protein sequence ID" value="WOL05756.1"/>
    <property type="molecule type" value="Genomic_DNA"/>
</dbReference>
<dbReference type="Pfam" id="PF08392">
    <property type="entry name" value="FAE1_CUT1_RppA"/>
    <property type="match status" value="1"/>
</dbReference>
<dbReference type="Gene3D" id="3.40.47.10">
    <property type="match status" value="1"/>
</dbReference>
<dbReference type="InterPro" id="IPR013747">
    <property type="entry name" value="ACP_syn_III_C"/>
</dbReference>
<feature type="active site" evidence="5">
    <location>
        <position position="336"/>
    </location>
</feature>
<proteinExistence type="inferred from homology"/>
<evidence type="ECO:0000256" key="2">
    <source>
        <dbReference type="ARBA" id="ARBA00022679"/>
    </source>
</evidence>
<dbReference type="GO" id="GO:0016020">
    <property type="term" value="C:membrane"/>
    <property type="evidence" value="ECO:0007669"/>
    <property type="project" value="InterPro"/>
</dbReference>
<comment type="pathway">
    <text evidence="4">Lipid metabolism; fatty acid biosynthesis.</text>
</comment>
<accession>A0AAQ3KHY5</accession>
<evidence type="ECO:0000313" key="9">
    <source>
        <dbReference type="Proteomes" id="UP001327560"/>
    </source>
</evidence>
<reference evidence="8 9" key="1">
    <citation type="submission" date="2023-10" db="EMBL/GenBank/DDBJ databases">
        <title>Chromosome-scale genome assembly provides insights into flower coloration mechanisms of Canna indica.</title>
        <authorList>
            <person name="Li C."/>
        </authorList>
    </citation>
    <scope>NUCLEOTIDE SEQUENCE [LARGE SCALE GENOMIC DNA]</scope>
    <source>
        <tissue evidence="8">Flower</tissue>
    </source>
</reference>
<keyword evidence="3 4" id="KW-0012">Acyltransferase</keyword>
<evidence type="ECO:0000259" key="6">
    <source>
        <dbReference type="Pfam" id="PF08392"/>
    </source>
</evidence>
<protein>
    <recommendedName>
        <fullName evidence="4">3-ketoacyl-CoA synthase</fullName>
        <ecNumber evidence="4">2.3.1.-</ecNumber>
    </recommendedName>
</protein>
<evidence type="ECO:0000256" key="1">
    <source>
        <dbReference type="ARBA" id="ARBA00005531"/>
    </source>
</evidence>
<comment type="similarity">
    <text evidence="1 4">Belongs to the thiolase-like superfamily. Chalcone/stilbene synthases family.</text>
</comment>
<dbReference type="Proteomes" id="UP001327560">
    <property type="component" value="Chromosome 4"/>
</dbReference>
<dbReference type="Pfam" id="PF08541">
    <property type="entry name" value="ACP_syn_III_C"/>
    <property type="match status" value="1"/>
</dbReference>
<feature type="active site" evidence="5">
    <location>
        <position position="248"/>
    </location>
</feature>
<dbReference type="CDD" id="cd00831">
    <property type="entry name" value="CHS_like"/>
    <property type="match status" value="1"/>
</dbReference>